<dbReference type="InterPro" id="IPR006439">
    <property type="entry name" value="HAD-SF_hydro_IA"/>
</dbReference>
<accession>A0A839DY36</accession>
<dbReference type="InterPro" id="IPR023198">
    <property type="entry name" value="PGP-like_dom2"/>
</dbReference>
<dbReference type="Pfam" id="PF00702">
    <property type="entry name" value="Hydrolase"/>
    <property type="match status" value="1"/>
</dbReference>
<dbReference type="PANTHER" id="PTHR18901">
    <property type="entry name" value="2-DEOXYGLUCOSE-6-PHOSPHATE PHOSPHATASE 2"/>
    <property type="match status" value="1"/>
</dbReference>
<dbReference type="InterPro" id="IPR023214">
    <property type="entry name" value="HAD_sf"/>
</dbReference>
<keyword evidence="1" id="KW-0378">Hydrolase</keyword>
<dbReference type="PANTHER" id="PTHR18901:SF38">
    <property type="entry name" value="PSEUDOURIDINE-5'-PHOSPHATASE"/>
    <property type="match status" value="1"/>
</dbReference>
<comment type="caution">
    <text evidence="1">The sequence shown here is derived from an EMBL/GenBank/DDBJ whole genome shotgun (WGS) entry which is preliminary data.</text>
</comment>
<evidence type="ECO:0000313" key="2">
    <source>
        <dbReference type="Proteomes" id="UP000569329"/>
    </source>
</evidence>
<dbReference type="FunFam" id="3.40.50.1000:FF:000162">
    <property type="entry name" value="HAD-like protein"/>
    <property type="match status" value="1"/>
</dbReference>
<proteinExistence type="predicted"/>
<protein>
    <submittedName>
        <fullName evidence="1">HAD superfamily hydrolase (TIGR01509 family)</fullName>
    </submittedName>
</protein>
<dbReference type="NCBIfam" id="TIGR01509">
    <property type="entry name" value="HAD-SF-IA-v3"/>
    <property type="match status" value="1"/>
</dbReference>
<gene>
    <name evidence="1" type="ORF">FHX42_000997</name>
</gene>
<dbReference type="SFLD" id="SFLDG01129">
    <property type="entry name" value="C1.5:_HAD__Beta-PGM__Phosphata"/>
    <property type="match status" value="1"/>
</dbReference>
<dbReference type="SUPFAM" id="SSF56784">
    <property type="entry name" value="HAD-like"/>
    <property type="match status" value="1"/>
</dbReference>
<dbReference type="CDD" id="cd07505">
    <property type="entry name" value="HAD_BPGM-like"/>
    <property type="match status" value="1"/>
</dbReference>
<dbReference type="EMBL" id="JACGWZ010000001">
    <property type="protein sequence ID" value="MBA8823668.1"/>
    <property type="molecule type" value="Genomic_DNA"/>
</dbReference>
<dbReference type="SFLD" id="SFLDS00003">
    <property type="entry name" value="Haloacid_Dehalogenase"/>
    <property type="match status" value="1"/>
</dbReference>
<dbReference type="RefSeq" id="WP_182542937.1">
    <property type="nucleotide sequence ID" value="NZ_JACGWZ010000001.1"/>
</dbReference>
<keyword evidence="2" id="KW-1185">Reference proteome</keyword>
<dbReference type="InterPro" id="IPR036412">
    <property type="entry name" value="HAD-like_sf"/>
</dbReference>
<dbReference type="GO" id="GO:0016787">
    <property type="term" value="F:hydrolase activity"/>
    <property type="evidence" value="ECO:0007669"/>
    <property type="project" value="UniProtKB-KW"/>
</dbReference>
<sequence>MTETRADPARGEPSGTGPAAVLFDMDGTLVDSEKLWKISLDDYAAYRGGAISAPTRALMVGSNMERSMGLLLRDLELLSGPSEVEAAAQWVAGRTAELFRQGLSWRPGARRLLRGLRDRGVPTALVTSTIRPLTKIALDTLGHDSFDATVCGDEVEGRNKPHPEPYLRACRMLGVDPGECVAVEDSPTGVNSAVDAGCTVVGVPCEVPLEPGERRVLCDSLEQLDGALLAEVLAGGRLP</sequence>
<dbReference type="Gene3D" id="3.40.50.1000">
    <property type="entry name" value="HAD superfamily/HAD-like"/>
    <property type="match status" value="1"/>
</dbReference>
<dbReference type="Gene3D" id="1.10.150.240">
    <property type="entry name" value="Putative phosphatase, domain 2"/>
    <property type="match status" value="1"/>
</dbReference>
<organism evidence="1 2">
    <name type="scientific">Halosaccharopolyspora lacisalsi</name>
    <dbReference type="NCBI Taxonomy" id="1000566"/>
    <lineage>
        <taxon>Bacteria</taxon>
        <taxon>Bacillati</taxon>
        <taxon>Actinomycetota</taxon>
        <taxon>Actinomycetes</taxon>
        <taxon>Pseudonocardiales</taxon>
        <taxon>Pseudonocardiaceae</taxon>
        <taxon>Halosaccharopolyspora</taxon>
    </lineage>
</organism>
<reference evidence="1 2" key="1">
    <citation type="submission" date="2020-07" db="EMBL/GenBank/DDBJ databases">
        <title>Sequencing the genomes of 1000 actinobacteria strains.</title>
        <authorList>
            <person name="Klenk H.-P."/>
        </authorList>
    </citation>
    <scope>NUCLEOTIDE SEQUENCE [LARGE SCALE GENOMIC DNA]</scope>
    <source>
        <strain evidence="1 2">DSM 45975</strain>
    </source>
</reference>
<dbReference type="Proteomes" id="UP000569329">
    <property type="component" value="Unassembled WGS sequence"/>
</dbReference>
<dbReference type="AlphaFoldDB" id="A0A839DY36"/>
<evidence type="ECO:0000313" key="1">
    <source>
        <dbReference type="EMBL" id="MBA8823668.1"/>
    </source>
</evidence>
<name>A0A839DY36_9PSEU</name>